<feature type="transmembrane region" description="Helical" evidence="2">
    <location>
        <begin position="198"/>
        <end position="216"/>
    </location>
</feature>
<keyword evidence="2" id="KW-0812">Transmembrane</keyword>
<organism evidence="3 4">
    <name type="scientific">Acrasis kona</name>
    <dbReference type="NCBI Taxonomy" id="1008807"/>
    <lineage>
        <taxon>Eukaryota</taxon>
        <taxon>Discoba</taxon>
        <taxon>Heterolobosea</taxon>
        <taxon>Tetramitia</taxon>
        <taxon>Eutetramitia</taxon>
        <taxon>Acrasidae</taxon>
        <taxon>Acrasis</taxon>
    </lineage>
</organism>
<comment type="caution">
    <text evidence="3">The sequence shown here is derived from an EMBL/GenBank/DDBJ whole genome shotgun (WGS) entry which is preliminary data.</text>
</comment>
<feature type="transmembrane region" description="Helical" evidence="2">
    <location>
        <begin position="249"/>
        <end position="268"/>
    </location>
</feature>
<dbReference type="EMBL" id="JAOPGA020001434">
    <property type="protein sequence ID" value="KAL0488337.1"/>
    <property type="molecule type" value="Genomic_DNA"/>
</dbReference>
<dbReference type="Proteomes" id="UP001431209">
    <property type="component" value="Unassembled WGS sequence"/>
</dbReference>
<feature type="compositionally biased region" description="Low complexity" evidence="1">
    <location>
        <begin position="347"/>
        <end position="358"/>
    </location>
</feature>
<feature type="compositionally biased region" description="Basic and acidic residues" evidence="1">
    <location>
        <begin position="1"/>
        <end position="18"/>
    </location>
</feature>
<name>A0AAW2ZG87_9EUKA</name>
<evidence type="ECO:0000313" key="4">
    <source>
        <dbReference type="Proteomes" id="UP001431209"/>
    </source>
</evidence>
<reference evidence="3 4" key="1">
    <citation type="submission" date="2024-03" db="EMBL/GenBank/DDBJ databases">
        <title>The Acrasis kona genome and developmental transcriptomes reveal deep origins of eukaryotic multicellular pathways.</title>
        <authorList>
            <person name="Sheikh S."/>
            <person name="Fu C.-J."/>
            <person name="Brown M.W."/>
            <person name="Baldauf S.L."/>
        </authorList>
    </citation>
    <scope>NUCLEOTIDE SEQUENCE [LARGE SCALE GENOMIC DNA]</scope>
    <source>
        <strain evidence="3 4">ATCC MYA-3509</strain>
    </source>
</reference>
<evidence type="ECO:0000256" key="1">
    <source>
        <dbReference type="SAM" id="MobiDB-lite"/>
    </source>
</evidence>
<protein>
    <submittedName>
        <fullName evidence="3">Uncharacterized protein</fullName>
    </submittedName>
</protein>
<keyword evidence="2" id="KW-0472">Membrane</keyword>
<keyword evidence="4" id="KW-1185">Reference proteome</keyword>
<evidence type="ECO:0000256" key="2">
    <source>
        <dbReference type="SAM" id="Phobius"/>
    </source>
</evidence>
<evidence type="ECO:0000313" key="3">
    <source>
        <dbReference type="EMBL" id="KAL0488337.1"/>
    </source>
</evidence>
<feature type="region of interest" description="Disordered" evidence="1">
    <location>
        <begin position="1"/>
        <end position="26"/>
    </location>
</feature>
<accession>A0AAW2ZG87</accession>
<sequence>MSERVFSPAEDRQNKQEEGIDLNDLSSPHFYKNGGLPYKNINLTMNIPPSINKKDAIHQPPPMFLMHPKRHIPLVNSPNNQTPTKFTSPNLYLAVQKSARHAMMSPVMLTPNDVSNERVNYPSAVTTLASQRPTPIIIPKRPNGDVQQICVTPSDEEQQITRMQRLNENLDNVTRYIKQTGAYSRFTSISLSNARRSFNMFTIVLCMLAGSIIAYLSKYRRFTDAQVALVVVSALYFTLNLLSQLYRSTFLMSCFILSNLGAIGYILYDFIKVTMVNQRFDSFVDGLGTVHVGFVLLFLSLCYSIAYTVTYYQEHSYKPLVNENVELCTEVLTGSTTPISPDVSSEATGPGTATSITSTSSKIKNIPSIKIQKREQNLISQAVSPYIVINPDS</sequence>
<dbReference type="AlphaFoldDB" id="A0AAW2ZG87"/>
<feature type="transmembrane region" description="Helical" evidence="2">
    <location>
        <begin position="222"/>
        <end position="242"/>
    </location>
</feature>
<gene>
    <name evidence="3" type="ORF">AKO1_008799</name>
</gene>
<feature type="transmembrane region" description="Helical" evidence="2">
    <location>
        <begin position="288"/>
        <end position="309"/>
    </location>
</feature>
<feature type="region of interest" description="Disordered" evidence="1">
    <location>
        <begin position="339"/>
        <end position="358"/>
    </location>
</feature>
<proteinExistence type="predicted"/>
<keyword evidence="2" id="KW-1133">Transmembrane helix</keyword>